<dbReference type="Proteomes" id="UP001626550">
    <property type="component" value="Unassembled WGS sequence"/>
</dbReference>
<feature type="coiled-coil region" evidence="1">
    <location>
        <begin position="20"/>
        <end position="61"/>
    </location>
</feature>
<evidence type="ECO:0000256" key="1">
    <source>
        <dbReference type="SAM" id="Coils"/>
    </source>
</evidence>
<evidence type="ECO:0000313" key="3">
    <source>
        <dbReference type="Proteomes" id="UP001626550"/>
    </source>
</evidence>
<gene>
    <name evidence="2" type="ORF">Ciccas_013942</name>
</gene>
<name>A0ABD2PKB3_9PLAT</name>
<organism evidence="2 3">
    <name type="scientific">Cichlidogyrus casuarinus</name>
    <dbReference type="NCBI Taxonomy" id="1844966"/>
    <lineage>
        <taxon>Eukaryota</taxon>
        <taxon>Metazoa</taxon>
        <taxon>Spiralia</taxon>
        <taxon>Lophotrochozoa</taxon>
        <taxon>Platyhelminthes</taxon>
        <taxon>Monogenea</taxon>
        <taxon>Monopisthocotylea</taxon>
        <taxon>Dactylogyridea</taxon>
        <taxon>Ancyrocephalidae</taxon>
        <taxon>Cichlidogyrus</taxon>
    </lineage>
</organism>
<dbReference type="AlphaFoldDB" id="A0ABD2PKB3"/>
<evidence type="ECO:0000313" key="2">
    <source>
        <dbReference type="EMBL" id="KAL3307540.1"/>
    </source>
</evidence>
<sequence length="67" mass="7718">MTDIEEIDVENMSPEEQQEFLTLNAELDKLTQLCEAFEQQTDQLCKESKELAAKLRELNESSRDPTA</sequence>
<reference evidence="2 3" key="1">
    <citation type="submission" date="2024-11" db="EMBL/GenBank/DDBJ databases">
        <title>Adaptive evolution of stress response genes in parasites aligns with host niche diversity.</title>
        <authorList>
            <person name="Hahn C."/>
            <person name="Resl P."/>
        </authorList>
    </citation>
    <scope>NUCLEOTIDE SEQUENCE [LARGE SCALE GENOMIC DNA]</scope>
    <source>
        <strain evidence="2">EGGRZ-B1_66</strain>
        <tissue evidence="2">Body</tissue>
    </source>
</reference>
<accession>A0ABD2PKB3</accession>
<keyword evidence="1" id="KW-0175">Coiled coil</keyword>
<keyword evidence="3" id="KW-1185">Reference proteome</keyword>
<dbReference type="EMBL" id="JBJKFK010007103">
    <property type="protein sequence ID" value="KAL3307540.1"/>
    <property type="molecule type" value="Genomic_DNA"/>
</dbReference>
<protein>
    <submittedName>
        <fullName evidence="2">Uncharacterized protein</fullName>
    </submittedName>
</protein>
<proteinExistence type="predicted"/>
<comment type="caution">
    <text evidence="2">The sequence shown here is derived from an EMBL/GenBank/DDBJ whole genome shotgun (WGS) entry which is preliminary data.</text>
</comment>